<sequence>MARVAPLHSLAFKRPPRPSLRHIGIPDGGDVLAVYLSWIKQRRSRAQIETAPSLAIASSVRSVVGADEEREPLSPVVAAPFERWSTGFDLRGVGGQFD</sequence>
<dbReference type="RefSeq" id="XP_033678800.1">
    <property type="nucleotide sequence ID" value="XM_033830033.1"/>
</dbReference>
<dbReference type="Proteomes" id="UP000800094">
    <property type="component" value="Unassembled WGS sequence"/>
</dbReference>
<evidence type="ECO:0000313" key="2">
    <source>
        <dbReference type="Proteomes" id="UP000800094"/>
    </source>
</evidence>
<dbReference type="AlphaFoldDB" id="A0A6A6I0J6"/>
<dbReference type="EMBL" id="ML987204">
    <property type="protein sequence ID" value="KAF2243796.1"/>
    <property type="molecule type" value="Genomic_DNA"/>
</dbReference>
<organism evidence="1 2">
    <name type="scientific">Trematosphaeria pertusa</name>
    <dbReference type="NCBI Taxonomy" id="390896"/>
    <lineage>
        <taxon>Eukaryota</taxon>
        <taxon>Fungi</taxon>
        <taxon>Dikarya</taxon>
        <taxon>Ascomycota</taxon>
        <taxon>Pezizomycotina</taxon>
        <taxon>Dothideomycetes</taxon>
        <taxon>Pleosporomycetidae</taxon>
        <taxon>Pleosporales</taxon>
        <taxon>Massarineae</taxon>
        <taxon>Trematosphaeriaceae</taxon>
        <taxon>Trematosphaeria</taxon>
    </lineage>
</organism>
<dbReference type="GeneID" id="54583363"/>
<dbReference type="OrthoDB" id="3780845at2759"/>
<accession>A0A6A6I0J6</accession>
<gene>
    <name evidence="1" type="ORF">BU26DRAFT_523380</name>
</gene>
<protein>
    <submittedName>
        <fullName evidence="1">Uncharacterized protein</fullName>
    </submittedName>
</protein>
<reference evidence="1" key="1">
    <citation type="journal article" date="2020" name="Stud. Mycol.">
        <title>101 Dothideomycetes genomes: a test case for predicting lifestyles and emergence of pathogens.</title>
        <authorList>
            <person name="Haridas S."/>
            <person name="Albert R."/>
            <person name="Binder M."/>
            <person name="Bloem J."/>
            <person name="Labutti K."/>
            <person name="Salamov A."/>
            <person name="Andreopoulos B."/>
            <person name="Baker S."/>
            <person name="Barry K."/>
            <person name="Bills G."/>
            <person name="Bluhm B."/>
            <person name="Cannon C."/>
            <person name="Castanera R."/>
            <person name="Culley D."/>
            <person name="Daum C."/>
            <person name="Ezra D."/>
            <person name="Gonzalez J."/>
            <person name="Henrissat B."/>
            <person name="Kuo A."/>
            <person name="Liang C."/>
            <person name="Lipzen A."/>
            <person name="Lutzoni F."/>
            <person name="Magnuson J."/>
            <person name="Mondo S."/>
            <person name="Nolan M."/>
            <person name="Ohm R."/>
            <person name="Pangilinan J."/>
            <person name="Park H.-J."/>
            <person name="Ramirez L."/>
            <person name="Alfaro M."/>
            <person name="Sun H."/>
            <person name="Tritt A."/>
            <person name="Yoshinaga Y."/>
            <person name="Zwiers L.-H."/>
            <person name="Turgeon B."/>
            <person name="Goodwin S."/>
            <person name="Spatafora J."/>
            <person name="Crous P."/>
            <person name="Grigoriev I."/>
        </authorList>
    </citation>
    <scope>NUCLEOTIDE SEQUENCE</scope>
    <source>
        <strain evidence="1">CBS 122368</strain>
    </source>
</reference>
<name>A0A6A6I0J6_9PLEO</name>
<keyword evidence="2" id="KW-1185">Reference proteome</keyword>
<evidence type="ECO:0000313" key="1">
    <source>
        <dbReference type="EMBL" id="KAF2243796.1"/>
    </source>
</evidence>
<proteinExistence type="predicted"/>